<sequence>MHQEYLVPAQDFSVAGVAASNLKRLLKQLNIPPLTIKRIIVAVFEAEVNVIAHSYGGRILCDFEEDEIHVQVIDTGPGIPDLELAMTEGWSTASDEVRELGYGAGMGLPNIAKSCDELSIYTKAGDHTRLSMLFRLKEKA</sequence>
<dbReference type="Gene3D" id="3.30.565.10">
    <property type="entry name" value="Histidine kinase-like ATPase, C-terminal domain"/>
    <property type="match status" value="1"/>
</dbReference>
<dbReference type="EC" id="2.7.11.1" evidence="2"/>
<proteinExistence type="predicted"/>
<evidence type="ECO:0000313" key="2">
    <source>
        <dbReference type="EMBL" id="MPL99599.1"/>
    </source>
</evidence>
<dbReference type="AlphaFoldDB" id="A0A644W765"/>
<organism evidence="2">
    <name type="scientific">bioreactor metagenome</name>
    <dbReference type="NCBI Taxonomy" id="1076179"/>
    <lineage>
        <taxon>unclassified sequences</taxon>
        <taxon>metagenomes</taxon>
        <taxon>ecological metagenomes</taxon>
    </lineage>
</organism>
<dbReference type="GO" id="GO:0004674">
    <property type="term" value="F:protein serine/threonine kinase activity"/>
    <property type="evidence" value="ECO:0007669"/>
    <property type="project" value="UniProtKB-EC"/>
</dbReference>
<dbReference type="Pfam" id="PF13581">
    <property type="entry name" value="HATPase_c_2"/>
    <property type="match status" value="1"/>
</dbReference>
<reference evidence="2" key="1">
    <citation type="submission" date="2019-08" db="EMBL/GenBank/DDBJ databases">
        <authorList>
            <person name="Kucharzyk K."/>
            <person name="Murdoch R.W."/>
            <person name="Higgins S."/>
            <person name="Loffler F."/>
        </authorList>
    </citation>
    <scope>NUCLEOTIDE SEQUENCE</scope>
</reference>
<evidence type="ECO:0000259" key="1">
    <source>
        <dbReference type="Pfam" id="PF13581"/>
    </source>
</evidence>
<keyword evidence="2" id="KW-0808">Transferase</keyword>
<dbReference type="EMBL" id="VSSQ01000676">
    <property type="protein sequence ID" value="MPL99599.1"/>
    <property type="molecule type" value="Genomic_DNA"/>
</dbReference>
<comment type="caution">
    <text evidence="2">The sequence shown here is derived from an EMBL/GenBank/DDBJ whole genome shotgun (WGS) entry which is preliminary data.</text>
</comment>
<gene>
    <name evidence="2" type="primary">rsbT_3</name>
    <name evidence="2" type="ORF">SDC9_45817</name>
</gene>
<dbReference type="InterPro" id="IPR036890">
    <property type="entry name" value="HATPase_C_sf"/>
</dbReference>
<keyword evidence="2" id="KW-0418">Kinase</keyword>
<name>A0A644W765_9ZZZZ</name>
<feature type="domain" description="Histidine kinase/HSP90-like ATPase" evidence="1">
    <location>
        <begin position="16"/>
        <end position="131"/>
    </location>
</feature>
<dbReference type="InterPro" id="IPR003594">
    <property type="entry name" value="HATPase_dom"/>
</dbReference>
<accession>A0A644W765</accession>
<protein>
    <submittedName>
        <fullName evidence="2">Serine/threonine-protein kinase RsbT</fullName>
        <ecNumber evidence="2">2.7.11.1</ecNumber>
    </submittedName>
</protein>
<dbReference type="SUPFAM" id="SSF55874">
    <property type="entry name" value="ATPase domain of HSP90 chaperone/DNA topoisomerase II/histidine kinase"/>
    <property type="match status" value="1"/>
</dbReference>